<feature type="region of interest" description="Disordered" evidence="6">
    <location>
        <begin position="1"/>
        <end position="20"/>
    </location>
</feature>
<feature type="compositionally biased region" description="Acidic residues" evidence="6">
    <location>
        <begin position="190"/>
        <end position="220"/>
    </location>
</feature>
<dbReference type="NCBIfam" id="NF004139">
    <property type="entry name" value="PRK05618.4-2"/>
    <property type="match status" value="1"/>
</dbReference>
<dbReference type="NCBIfam" id="NF004128">
    <property type="entry name" value="PRK05618.1-2"/>
    <property type="match status" value="1"/>
</dbReference>
<comment type="similarity">
    <text evidence="5">Belongs to the bacterial ribosomal protein bL25 family. CTC subfamily.</text>
</comment>
<dbReference type="InterPro" id="IPR011035">
    <property type="entry name" value="Ribosomal_bL25/Gln-tRNA_synth"/>
</dbReference>
<name>A0A7W0C8S5_9BACT</name>
<dbReference type="InterPro" id="IPR020057">
    <property type="entry name" value="Ribosomal_bL25_b-dom"/>
</dbReference>
<evidence type="ECO:0000313" key="9">
    <source>
        <dbReference type="EMBL" id="MBA2881154.1"/>
    </source>
</evidence>
<dbReference type="NCBIfam" id="TIGR00731">
    <property type="entry name" value="bL25_bact_ctc"/>
    <property type="match status" value="1"/>
</dbReference>
<dbReference type="InterPro" id="IPR001021">
    <property type="entry name" value="Ribosomal_bL25_long"/>
</dbReference>
<evidence type="ECO:0000256" key="1">
    <source>
        <dbReference type="ARBA" id="ARBA00022730"/>
    </source>
</evidence>
<dbReference type="GO" id="GO:0006412">
    <property type="term" value="P:translation"/>
    <property type="evidence" value="ECO:0007669"/>
    <property type="project" value="UniProtKB-UniRule"/>
</dbReference>
<evidence type="ECO:0000256" key="5">
    <source>
        <dbReference type="HAMAP-Rule" id="MF_01334"/>
    </source>
</evidence>
<dbReference type="Pfam" id="PF14693">
    <property type="entry name" value="Ribosomal_TL5_C"/>
    <property type="match status" value="1"/>
</dbReference>
<sequence>MDIIKLNAQPRQETGKGAARSLRRAGRIPAVLYGANIESRPLSVSIQELERMFNNPQYTRGLINLAVEDSGNRRQTVMIKEFQRDPVKDHYLHIDFYEIKMDQKISVMVPVTTTGTSNGVEEGGILQIIRRELEVYCLPANIPEQIEIDITSLEMGDSVHVSEVPLPENVEIPYEVDFTILTVVSPKMEETEEEVLEEEGLEEGAEGEGEETESGDEAEE</sequence>
<proteinExistence type="inferred from homology"/>
<feature type="domain" description="Large ribosomal subunit protein bL25 L25" evidence="7">
    <location>
        <begin position="6"/>
        <end position="96"/>
    </location>
</feature>
<dbReference type="AlphaFoldDB" id="A0A7W0C8S5"/>
<feature type="region of interest" description="Disordered" evidence="6">
    <location>
        <begin position="187"/>
        <end position="220"/>
    </location>
</feature>
<evidence type="ECO:0000256" key="4">
    <source>
        <dbReference type="ARBA" id="ARBA00023274"/>
    </source>
</evidence>
<dbReference type="CDD" id="cd00495">
    <property type="entry name" value="Ribosomal_L25_TL5_CTC"/>
    <property type="match status" value="1"/>
</dbReference>
<keyword evidence="3 5" id="KW-0689">Ribosomal protein</keyword>
<dbReference type="InterPro" id="IPR037121">
    <property type="entry name" value="Ribosomal_bL25_C"/>
</dbReference>
<dbReference type="PANTHER" id="PTHR33284:SF1">
    <property type="entry name" value="RIBOSOMAL PROTEIN L25_GLN-TRNA SYNTHETASE, ANTI-CODON-BINDING DOMAIN-CONTAINING PROTEIN"/>
    <property type="match status" value="1"/>
</dbReference>
<dbReference type="Proteomes" id="UP000525298">
    <property type="component" value="Unassembled WGS sequence"/>
</dbReference>
<evidence type="ECO:0000259" key="8">
    <source>
        <dbReference type="Pfam" id="PF14693"/>
    </source>
</evidence>
<evidence type="ECO:0000256" key="3">
    <source>
        <dbReference type="ARBA" id="ARBA00022980"/>
    </source>
</evidence>
<dbReference type="Gene3D" id="2.40.240.10">
    <property type="entry name" value="Ribosomal Protein L25, Chain P"/>
    <property type="match status" value="1"/>
</dbReference>
<dbReference type="GO" id="GO:0003735">
    <property type="term" value="F:structural constituent of ribosome"/>
    <property type="evidence" value="ECO:0007669"/>
    <property type="project" value="InterPro"/>
</dbReference>
<gene>
    <name evidence="5" type="primary">rplY</name>
    <name evidence="5" type="synonym">ctc</name>
    <name evidence="9" type="ORF">HNR65_001480</name>
</gene>
<dbReference type="InterPro" id="IPR020056">
    <property type="entry name" value="Rbsml_bL25/Gln-tRNA_synth_N"/>
</dbReference>
<dbReference type="GO" id="GO:0022625">
    <property type="term" value="C:cytosolic large ribosomal subunit"/>
    <property type="evidence" value="ECO:0007669"/>
    <property type="project" value="TreeGrafter"/>
</dbReference>
<comment type="caution">
    <text evidence="9">The sequence shown here is derived from an EMBL/GenBank/DDBJ whole genome shotgun (WGS) entry which is preliminary data.</text>
</comment>
<dbReference type="EMBL" id="JACDUS010000003">
    <property type="protein sequence ID" value="MBA2881154.1"/>
    <property type="molecule type" value="Genomic_DNA"/>
</dbReference>
<dbReference type="InterPro" id="IPR029751">
    <property type="entry name" value="Ribosomal_L25_dom"/>
</dbReference>
<dbReference type="Gene3D" id="2.170.120.20">
    <property type="entry name" value="Ribosomal protein L25, beta domain"/>
    <property type="match status" value="1"/>
</dbReference>
<comment type="subunit">
    <text evidence="5">Part of the 50S ribosomal subunit; part of the 5S rRNA/L5/L18/L25 subcomplex. Contacts the 5S rRNA. Binds to the 5S rRNA independently of L5 and L18.</text>
</comment>
<keyword evidence="10" id="KW-1185">Reference proteome</keyword>
<dbReference type="PANTHER" id="PTHR33284">
    <property type="entry name" value="RIBOSOMAL PROTEIN L25/GLN-TRNA SYNTHETASE, ANTI-CODON-BINDING DOMAIN-CONTAINING PROTEIN"/>
    <property type="match status" value="1"/>
</dbReference>
<reference evidence="9 10" key="1">
    <citation type="submission" date="2020-07" db="EMBL/GenBank/DDBJ databases">
        <title>Genomic Encyclopedia of Type Strains, Phase IV (KMG-IV): sequencing the most valuable type-strain genomes for metagenomic binning, comparative biology and taxonomic classification.</title>
        <authorList>
            <person name="Goeker M."/>
        </authorList>
    </citation>
    <scope>NUCLEOTIDE SEQUENCE [LARGE SCALE GENOMIC DNA]</scope>
    <source>
        <strain evidence="9 10">DSM 17721</strain>
    </source>
</reference>
<dbReference type="HAMAP" id="MF_01334">
    <property type="entry name" value="Ribosomal_bL25_CTC"/>
    <property type="match status" value="1"/>
</dbReference>
<keyword evidence="2 5" id="KW-0694">RNA-binding</keyword>
<dbReference type="RefSeq" id="WP_181550808.1">
    <property type="nucleotide sequence ID" value="NZ_JACDUS010000003.1"/>
</dbReference>
<accession>A0A7W0C8S5</accession>
<dbReference type="InterPro" id="IPR020930">
    <property type="entry name" value="Ribosomal_uL5_bac-type"/>
</dbReference>
<evidence type="ECO:0000259" key="7">
    <source>
        <dbReference type="Pfam" id="PF01386"/>
    </source>
</evidence>
<dbReference type="SUPFAM" id="SSF50715">
    <property type="entry name" value="Ribosomal protein L25-like"/>
    <property type="match status" value="1"/>
</dbReference>
<dbReference type="Pfam" id="PF01386">
    <property type="entry name" value="Ribosomal_L25p"/>
    <property type="match status" value="1"/>
</dbReference>
<protein>
    <recommendedName>
        <fullName evidence="5">Large ribosomal subunit protein bL25</fullName>
    </recommendedName>
    <alternativeName>
        <fullName evidence="5">General stress protein CTC</fullName>
    </alternativeName>
</protein>
<organism evidence="9 10">
    <name type="scientific">Desulfosalsimonas propionicica</name>
    <dbReference type="NCBI Taxonomy" id="332175"/>
    <lineage>
        <taxon>Bacteria</taxon>
        <taxon>Pseudomonadati</taxon>
        <taxon>Thermodesulfobacteriota</taxon>
        <taxon>Desulfobacteria</taxon>
        <taxon>Desulfobacterales</taxon>
        <taxon>Desulfosalsimonadaceae</taxon>
        <taxon>Desulfosalsimonas</taxon>
    </lineage>
</organism>
<dbReference type="GO" id="GO:0008097">
    <property type="term" value="F:5S rRNA binding"/>
    <property type="evidence" value="ECO:0007669"/>
    <property type="project" value="InterPro"/>
</dbReference>
<keyword evidence="4 5" id="KW-0687">Ribonucleoprotein</keyword>
<comment type="function">
    <text evidence="5">This is one of the proteins that binds to the 5S RNA in the ribosome where it forms part of the central protuberance.</text>
</comment>
<evidence type="ECO:0000256" key="6">
    <source>
        <dbReference type="SAM" id="MobiDB-lite"/>
    </source>
</evidence>
<evidence type="ECO:0000256" key="2">
    <source>
        <dbReference type="ARBA" id="ARBA00022884"/>
    </source>
</evidence>
<evidence type="ECO:0000313" key="10">
    <source>
        <dbReference type="Proteomes" id="UP000525298"/>
    </source>
</evidence>
<keyword evidence="1 5" id="KW-0699">rRNA-binding</keyword>
<feature type="domain" description="Large ribosomal subunit protein bL25 beta" evidence="8">
    <location>
        <begin position="104"/>
        <end position="187"/>
    </location>
</feature>